<dbReference type="EMBL" id="JBFWIC010000004">
    <property type="protein sequence ID" value="MEZ0473961.1"/>
    <property type="molecule type" value="Genomic_DNA"/>
</dbReference>
<evidence type="ECO:0000256" key="1">
    <source>
        <dbReference type="SAM" id="Phobius"/>
    </source>
</evidence>
<dbReference type="Proteomes" id="UP001566331">
    <property type="component" value="Unassembled WGS sequence"/>
</dbReference>
<comment type="caution">
    <text evidence="2">The sequence shown here is derived from an EMBL/GenBank/DDBJ whole genome shotgun (WGS) entry which is preliminary data.</text>
</comment>
<feature type="transmembrane region" description="Helical" evidence="1">
    <location>
        <begin position="95"/>
        <end position="113"/>
    </location>
</feature>
<keyword evidence="3" id="KW-1185">Reference proteome</keyword>
<sequence length="129" mass="13748">MNLPLHLGWLGALEAGLIALAIGVLLYGVFHALGERFGWNPGHAIGWACLSATAVAAGIDIWNLFYLGVVRLESPVYARIALSKIHDADGLGTRVVMEILGALTGVALAWMAMQARAAGRRRDRSDGKN</sequence>
<name>A0ABV4HQ54_9GAMM</name>
<keyword evidence="1" id="KW-1133">Transmembrane helix</keyword>
<proteinExistence type="predicted"/>
<accession>A0ABV4HQ54</accession>
<feature type="transmembrane region" description="Helical" evidence="1">
    <location>
        <begin position="12"/>
        <end position="33"/>
    </location>
</feature>
<reference evidence="2 3" key="1">
    <citation type="submission" date="2024-07" db="EMBL/GenBank/DDBJ databases">
        <title>Luteimonas salilacus sp. nov., isolated from the shore soil of Salt Lake in Tibet of China.</title>
        <authorList>
            <person name="Zhang X."/>
            <person name="Li A."/>
        </authorList>
    </citation>
    <scope>NUCLEOTIDE SEQUENCE [LARGE SCALE GENOMIC DNA]</scope>
    <source>
        <strain evidence="2 3">B3-2-R+30</strain>
    </source>
</reference>
<dbReference type="RefSeq" id="WP_370562670.1">
    <property type="nucleotide sequence ID" value="NZ_JBFWIB010000002.1"/>
</dbReference>
<keyword evidence="1" id="KW-0812">Transmembrane</keyword>
<evidence type="ECO:0008006" key="4">
    <source>
        <dbReference type="Google" id="ProtNLM"/>
    </source>
</evidence>
<organism evidence="2 3">
    <name type="scientific">Luteimonas salinilitoris</name>
    <dbReference type="NCBI Taxonomy" id="3237697"/>
    <lineage>
        <taxon>Bacteria</taxon>
        <taxon>Pseudomonadati</taxon>
        <taxon>Pseudomonadota</taxon>
        <taxon>Gammaproteobacteria</taxon>
        <taxon>Lysobacterales</taxon>
        <taxon>Lysobacteraceae</taxon>
        <taxon>Luteimonas</taxon>
    </lineage>
</organism>
<evidence type="ECO:0000313" key="2">
    <source>
        <dbReference type="EMBL" id="MEZ0473961.1"/>
    </source>
</evidence>
<feature type="transmembrane region" description="Helical" evidence="1">
    <location>
        <begin position="45"/>
        <end position="65"/>
    </location>
</feature>
<keyword evidence="1" id="KW-0472">Membrane</keyword>
<evidence type="ECO:0000313" key="3">
    <source>
        <dbReference type="Proteomes" id="UP001566331"/>
    </source>
</evidence>
<gene>
    <name evidence="2" type="ORF">AB6713_04930</name>
</gene>
<protein>
    <recommendedName>
        <fullName evidence="4">Transmembrane protein</fullName>
    </recommendedName>
</protein>